<dbReference type="InterPro" id="IPR011075">
    <property type="entry name" value="TetR_C"/>
</dbReference>
<dbReference type="PANTHER" id="PTHR30055:SF148">
    <property type="entry name" value="TETR-FAMILY TRANSCRIPTIONAL REGULATOR"/>
    <property type="match status" value="1"/>
</dbReference>
<dbReference type="PANTHER" id="PTHR30055">
    <property type="entry name" value="HTH-TYPE TRANSCRIPTIONAL REGULATOR RUTR"/>
    <property type="match status" value="1"/>
</dbReference>
<reference evidence="6" key="1">
    <citation type="submission" date="2020-03" db="EMBL/GenBank/DDBJ databases">
        <title>Solimonas marina sp. nov., isolated from deep seawater of the Pacific Ocean.</title>
        <authorList>
            <person name="Liu X."/>
            <person name="Lai Q."/>
            <person name="Sun F."/>
            <person name="Gai Y."/>
            <person name="Li G."/>
            <person name="Shao Z."/>
        </authorList>
    </citation>
    <scope>NUCLEOTIDE SEQUENCE</scope>
    <source>
        <strain evidence="6">C16B3</strain>
    </source>
</reference>
<sequence length="179" mass="20330">MLDAARSLVIEHGYEAVSTQMIADTAGVARQTLYRRWPGKAELVLDAFLQSVMQDEAVGDQPFEEELRRFLQHLFRNLRRDGGAIRSLIASAQRDAAFLETFRTRFALRRAEIVKAILRRAVASGELPAEADIETATTMFHGAFWYRLLLGQPLDDVFIERLLRLLCAGLRAEPETLQR</sequence>
<dbReference type="GO" id="GO:0003700">
    <property type="term" value="F:DNA-binding transcription factor activity"/>
    <property type="evidence" value="ECO:0007669"/>
    <property type="project" value="TreeGrafter"/>
</dbReference>
<evidence type="ECO:0000313" key="6">
    <source>
        <dbReference type="EMBL" id="NKF21083.1"/>
    </source>
</evidence>
<dbReference type="PRINTS" id="PR00455">
    <property type="entry name" value="HTHTETR"/>
</dbReference>
<dbReference type="PROSITE" id="PS50977">
    <property type="entry name" value="HTH_TETR_2"/>
    <property type="match status" value="1"/>
</dbReference>
<dbReference type="SUPFAM" id="SSF46689">
    <property type="entry name" value="Homeodomain-like"/>
    <property type="match status" value="1"/>
</dbReference>
<evidence type="ECO:0000256" key="2">
    <source>
        <dbReference type="ARBA" id="ARBA00023125"/>
    </source>
</evidence>
<keyword evidence="3" id="KW-0804">Transcription</keyword>
<dbReference type="GO" id="GO:0000976">
    <property type="term" value="F:transcription cis-regulatory region binding"/>
    <property type="evidence" value="ECO:0007669"/>
    <property type="project" value="TreeGrafter"/>
</dbReference>
<dbReference type="RefSeq" id="WP_168146326.1">
    <property type="nucleotide sequence ID" value="NZ_JAAVXB010000001.1"/>
</dbReference>
<dbReference type="Pfam" id="PF00440">
    <property type="entry name" value="TetR_N"/>
    <property type="match status" value="1"/>
</dbReference>
<gene>
    <name evidence="6" type="ORF">G7Y82_02060</name>
</gene>
<accession>A0A970B4X1</accession>
<dbReference type="Gene3D" id="1.10.10.60">
    <property type="entry name" value="Homeodomain-like"/>
    <property type="match status" value="1"/>
</dbReference>
<dbReference type="InterPro" id="IPR009057">
    <property type="entry name" value="Homeodomain-like_sf"/>
</dbReference>
<dbReference type="Pfam" id="PF16859">
    <property type="entry name" value="TetR_C_11"/>
    <property type="match status" value="1"/>
</dbReference>
<dbReference type="Gene3D" id="1.10.357.10">
    <property type="entry name" value="Tetracycline Repressor, domain 2"/>
    <property type="match status" value="1"/>
</dbReference>
<protein>
    <submittedName>
        <fullName evidence="6">TetR/AcrR family transcriptional regulator</fullName>
    </submittedName>
</protein>
<comment type="caution">
    <text evidence="6">The sequence shown here is derived from an EMBL/GenBank/DDBJ whole genome shotgun (WGS) entry which is preliminary data.</text>
</comment>
<keyword evidence="1" id="KW-0805">Transcription regulation</keyword>
<organism evidence="6 7">
    <name type="scientific">Solimonas marina</name>
    <dbReference type="NCBI Taxonomy" id="2714601"/>
    <lineage>
        <taxon>Bacteria</taxon>
        <taxon>Pseudomonadati</taxon>
        <taxon>Pseudomonadota</taxon>
        <taxon>Gammaproteobacteria</taxon>
        <taxon>Nevskiales</taxon>
        <taxon>Nevskiaceae</taxon>
        <taxon>Solimonas</taxon>
    </lineage>
</organism>
<dbReference type="EMBL" id="JAAVXB010000001">
    <property type="protein sequence ID" value="NKF21083.1"/>
    <property type="molecule type" value="Genomic_DNA"/>
</dbReference>
<evidence type="ECO:0000259" key="5">
    <source>
        <dbReference type="PROSITE" id="PS50977"/>
    </source>
</evidence>
<dbReference type="InterPro" id="IPR036271">
    <property type="entry name" value="Tet_transcr_reg_TetR-rel_C_sf"/>
</dbReference>
<evidence type="ECO:0000256" key="1">
    <source>
        <dbReference type="ARBA" id="ARBA00023015"/>
    </source>
</evidence>
<dbReference type="InterPro" id="IPR050109">
    <property type="entry name" value="HTH-type_TetR-like_transc_reg"/>
</dbReference>
<dbReference type="InterPro" id="IPR001647">
    <property type="entry name" value="HTH_TetR"/>
</dbReference>
<evidence type="ECO:0000256" key="4">
    <source>
        <dbReference type="PROSITE-ProRule" id="PRU00335"/>
    </source>
</evidence>
<feature type="domain" description="HTH tetR-type" evidence="5">
    <location>
        <begin position="1"/>
        <end position="55"/>
    </location>
</feature>
<dbReference type="AlphaFoldDB" id="A0A970B4X1"/>
<dbReference type="Proteomes" id="UP000653472">
    <property type="component" value="Unassembled WGS sequence"/>
</dbReference>
<name>A0A970B4X1_9GAMM</name>
<dbReference type="SUPFAM" id="SSF48498">
    <property type="entry name" value="Tetracyclin repressor-like, C-terminal domain"/>
    <property type="match status" value="1"/>
</dbReference>
<evidence type="ECO:0000256" key="3">
    <source>
        <dbReference type="ARBA" id="ARBA00023163"/>
    </source>
</evidence>
<keyword evidence="7" id="KW-1185">Reference proteome</keyword>
<feature type="DNA-binding region" description="H-T-H motif" evidence="4">
    <location>
        <begin position="18"/>
        <end position="37"/>
    </location>
</feature>
<proteinExistence type="predicted"/>
<keyword evidence="2 4" id="KW-0238">DNA-binding</keyword>
<evidence type="ECO:0000313" key="7">
    <source>
        <dbReference type="Proteomes" id="UP000653472"/>
    </source>
</evidence>